<feature type="domain" description="Tail specific protease" evidence="2">
    <location>
        <begin position="318"/>
        <end position="480"/>
    </location>
</feature>
<dbReference type="SUPFAM" id="SSF52096">
    <property type="entry name" value="ClpP/crotonase"/>
    <property type="match status" value="1"/>
</dbReference>
<reference evidence="3" key="1">
    <citation type="submission" date="2020-08" db="EMBL/GenBank/DDBJ databases">
        <title>Genome public.</title>
        <authorList>
            <person name="Liu C."/>
            <person name="Sun Q."/>
        </authorList>
    </citation>
    <scope>NUCLEOTIDE SEQUENCE</scope>
    <source>
        <strain evidence="3">NSJ-52</strain>
    </source>
</reference>
<dbReference type="PROSITE" id="PS51257">
    <property type="entry name" value="PROKAR_LIPOPROTEIN"/>
    <property type="match status" value="1"/>
</dbReference>
<feature type="chain" id="PRO_5038667690" description="Tail specific protease domain-containing protein" evidence="1">
    <location>
        <begin position="19"/>
        <end position="501"/>
    </location>
</feature>
<comment type="caution">
    <text evidence="3">The sequence shown here is derived from an EMBL/GenBank/DDBJ whole genome shotgun (WGS) entry which is preliminary data.</text>
</comment>
<protein>
    <recommendedName>
        <fullName evidence="2">Tail specific protease domain-containing protein</fullName>
    </recommendedName>
</protein>
<dbReference type="Pfam" id="PF03572">
    <property type="entry name" value="Peptidase_S41"/>
    <property type="match status" value="1"/>
</dbReference>
<dbReference type="InterPro" id="IPR005151">
    <property type="entry name" value="Tail-specific_protease"/>
</dbReference>
<sequence>MRALKLAAGALTLAVLLAACGPAAGPAPTQVPTPSAAPTHTPMTDEAVFAGLMAEVEARNRGIDAPSGDLERFKYDFEEGGPLLTAKEWEERYLRAPEQSPAVLSREDAGAEADYLFRLLRTYYGLYTWFGGDEAFGAAEEEVLAGLEGREEIPLEEYRGLLLQSLDFINDGHFVLGASRLVKRLTLFCDESLLFERRDGGVYLEGRRLAAVDGGDPAEYLKRAVGPEGELTWKLYVPGPDDTSRSAVLAFSDGTETVELPRVKDTDYSIGKGSGPFLMEKRNGRLYIQMDRMAFSPEDGVSQALLIPGDEKAKADFIASAETAMGYSTAVVNLVRNPGGNGDLPIQWFRALTGAEPEPNYCTLGLDSFGWGARGGEKQEGIYRVRRPEPQYLEREDGPFLIVLTSGATASAGEGFTDLTHNLSRTLVVGSNTGGCLTGSQTWFDERLPWSGLKLAWGMNLFYWPADYFREGVGLEPDVYLTGMDQGRRLVKFLDRYLPED</sequence>
<dbReference type="GO" id="GO:0008236">
    <property type="term" value="F:serine-type peptidase activity"/>
    <property type="evidence" value="ECO:0007669"/>
    <property type="project" value="InterPro"/>
</dbReference>
<evidence type="ECO:0000256" key="1">
    <source>
        <dbReference type="SAM" id="SignalP"/>
    </source>
</evidence>
<evidence type="ECO:0000313" key="3">
    <source>
        <dbReference type="EMBL" id="MBC5737432.1"/>
    </source>
</evidence>
<accession>A0A8J6M855</accession>
<dbReference type="RefSeq" id="WP_186919241.1">
    <property type="nucleotide sequence ID" value="NZ_JACOPQ010000007.1"/>
</dbReference>
<name>A0A8J6M855_9FIRM</name>
<feature type="signal peptide" evidence="1">
    <location>
        <begin position="1"/>
        <end position="18"/>
    </location>
</feature>
<evidence type="ECO:0000259" key="2">
    <source>
        <dbReference type="Pfam" id="PF03572"/>
    </source>
</evidence>
<keyword evidence="1" id="KW-0732">Signal</keyword>
<dbReference type="EMBL" id="JACOPQ010000007">
    <property type="protein sequence ID" value="MBC5737432.1"/>
    <property type="molecule type" value="Genomic_DNA"/>
</dbReference>
<dbReference type="Proteomes" id="UP000607645">
    <property type="component" value="Unassembled WGS sequence"/>
</dbReference>
<proteinExistence type="predicted"/>
<dbReference type="InterPro" id="IPR029045">
    <property type="entry name" value="ClpP/crotonase-like_dom_sf"/>
</dbReference>
<dbReference type="GO" id="GO:0006508">
    <property type="term" value="P:proteolysis"/>
    <property type="evidence" value="ECO:0007669"/>
    <property type="project" value="InterPro"/>
</dbReference>
<gene>
    <name evidence="3" type="ORF">H8S62_10490</name>
</gene>
<dbReference type="AlphaFoldDB" id="A0A8J6M855"/>
<evidence type="ECO:0000313" key="4">
    <source>
        <dbReference type="Proteomes" id="UP000607645"/>
    </source>
</evidence>
<dbReference type="Gene3D" id="3.90.226.10">
    <property type="entry name" value="2-enoyl-CoA Hydratase, Chain A, domain 1"/>
    <property type="match status" value="1"/>
</dbReference>
<organism evidence="3 4">
    <name type="scientific">Lawsonibacter faecis</name>
    <dbReference type="NCBI Taxonomy" id="2763052"/>
    <lineage>
        <taxon>Bacteria</taxon>
        <taxon>Bacillati</taxon>
        <taxon>Bacillota</taxon>
        <taxon>Clostridia</taxon>
        <taxon>Eubacteriales</taxon>
        <taxon>Oscillospiraceae</taxon>
        <taxon>Lawsonibacter</taxon>
    </lineage>
</organism>
<keyword evidence="4" id="KW-1185">Reference proteome</keyword>